<gene>
    <name evidence="1" type="ORF">M404DRAFT_998025</name>
</gene>
<protein>
    <submittedName>
        <fullName evidence="1">Uncharacterized protein</fullName>
    </submittedName>
</protein>
<dbReference type="AlphaFoldDB" id="A0A0C3KE41"/>
<name>A0A0C3KE41_PISTI</name>
<proteinExistence type="predicted"/>
<evidence type="ECO:0000313" key="1">
    <source>
        <dbReference type="EMBL" id="KIO07867.1"/>
    </source>
</evidence>
<evidence type="ECO:0000313" key="2">
    <source>
        <dbReference type="Proteomes" id="UP000054217"/>
    </source>
</evidence>
<dbReference type="Proteomes" id="UP000054217">
    <property type="component" value="Unassembled WGS sequence"/>
</dbReference>
<keyword evidence="2" id="KW-1185">Reference proteome</keyword>
<reference evidence="1 2" key="1">
    <citation type="submission" date="2014-04" db="EMBL/GenBank/DDBJ databases">
        <authorList>
            <consortium name="DOE Joint Genome Institute"/>
            <person name="Kuo A."/>
            <person name="Kohler A."/>
            <person name="Costa M.D."/>
            <person name="Nagy L.G."/>
            <person name="Floudas D."/>
            <person name="Copeland A."/>
            <person name="Barry K.W."/>
            <person name="Cichocki N."/>
            <person name="Veneault-Fourrey C."/>
            <person name="LaButti K."/>
            <person name="Lindquist E.A."/>
            <person name="Lipzen A."/>
            <person name="Lundell T."/>
            <person name="Morin E."/>
            <person name="Murat C."/>
            <person name="Sun H."/>
            <person name="Tunlid A."/>
            <person name="Henrissat B."/>
            <person name="Grigoriev I.V."/>
            <person name="Hibbett D.S."/>
            <person name="Martin F."/>
            <person name="Nordberg H.P."/>
            <person name="Cantor M.N."/>
            <person name="Hua S.X."/>
        </authorList>
    </citation>
    <scope>NUCLEOTIDE SEQUENCE [LARGE SCALE GENOMIC DNA]</scope>
    <source>
        <strain evidence="1 2">Marx 270</strain>
    </source>
</reference>
<dbReference type="HOGENOM" id="CLU_2832200_0_0_1"/>
<organism evidence="1 2">
    <name type="scientific">Pisolithus tinctorius Marx 270</name>
    <dbReference type="NCBI Taxonomy" id="870435"/>
    <lineage>
        <taxon>Eukaryota</taxon>
        <taxon>Fungi</taxon>
        <taxon>Dikarya</taxon>
        <taxon>Basidiomycota</taxon>
        <taxon>Agaricomycotina</taxon>
        <taxon>Agaricomycetes</taxon>
        <taxon>Agaricomycetidae</taxon>
        <taxon>Boletales</taxon>
        <taxon>Sclerodermatineae</taxon>
        <taxon>Pisolithaceae</taxon>
        <taxon>Pisolithus</taxon>
    </lineage>
</organism>
<sequence>MHEHVKTSWCSTRDHGGINFLSIGGGYGDSASSKIAPTLLKLSQCIIHEYLKLEFSQHPWIEVIEW</sequence>
<accession>A0A0C3KE41</accession>
<reference evidence="2" key="2">
    <citation type="submission" date="2015-01" db="EMBL/GenBank/DDBJ databases">
        <title>Evolutionary Origins and Diversification of the Mycorrhizal Mutualists.</title>
        <authorList>
            <consortium name="DOE Joint Genome Institute"/>
            <consortium name="Mycorrhizal Genomics Consortium"/>
            <person name="Kohler A."/>
            <person name="Kuo A."/>
            <person name="Nagy L.G."/>
            <person name="Floudas D."/>
            <person name="Copeland A."/>
            <person name="Barry K.W."/>
            <person name="Cichocki N."/>
            <person name="Veneault-Fourrey C."/>
            <person name="LaButti K."/>
            <person name="Lindquist E.A."/>
            <person name="Lipzen A."/>
            <person name="Lundell T."/>
            <person name="Morin E."/>
            <person name="Murat C."/>
            <person name="Riley R."/>
            <person name="Ohm R."/>
            <person name="Sun H."/>
            <person name="Tunlid A."/>
            <person name="Henrissat B."/>
            <person name="Grigoriev I.V."/>
            <person name="Hibbett D.S."/>
            <person name="Martin F."/>
        </authorList>
    </citation>
    <scope>NUCLEOTIDE SEQUENCE [LARGE SCALE GENOMIC DNA]</scope>
    <source>
        <strain evidence="2">Marx 270</strain>
    </source>
</reference>
<dbReference type="InParanoid" id="A0A0C3KE41"/>
<dbReference type="EMBL" id="KN831959">
    <property type="protein sequence ID" value="KIO07867.1"/>
    <property type="molecule type" value="Genomic_DNA"/>
</dbReference>